<accession>B6IGC7</accession>
<dbReference type="EMBL" id="HE600909">
    <property type="protein sequence ID" value="CAR98957.1"/>
    <property type="molecule type" value="Genomic_DNA"/>
</dbReference>
<dbReference type="AlphaFoldDB" id="B6IGC7"/>
<dbReference type="KEGG" id="cbr:CBG_26356"/>
<reference evidence="1 2" key="2">
    <citation type="journal article" date="2011" name="PLoS Genet.">
        <title>Caenorhabditis briggsae recombinant inbred line genotypes reveal inter-strain incompatibility and the evolution of recombination.</title>
        <authorList>
            <person name="Ross J.A."/>
            <person name="Koboldt D.C."/>
            <person name="Staisch J.E."/>
            <person name="Chamberlin H.M."/>
            <person name="Gupta B.P."/>
            <person name="Miller R.D."/>
            <person name="Baird S.E."/>
            <person name="Haag E.S."/>
        </authorList>
    </citation>
    <scope>NUCLEOTIDE SEQUENCE [LARGE SCALE GENOMIC DNA]</scope>
    <source>
        <strain evidence="1 2">AF16</strain>
    </source>
</reference>
<dbReference type="Proteomes" id="UP000008549">
    <property type="component" value="Unassembled WGS sequence"/>
</dbReference>
<organism evidence="1 2">
    <name type="scientific">Caenorhabditis briggsae</name>
    <dbReference type="NCBI Taxonomy" id="6238"/>
    <lineage>
        <taxon>Eukaryota</taxon>
        <taxon>Metazoa</taxon>
        <taxon>Ecdysozoa</taxon>
        <taxon>Nematoda</taxon>
        <taxon>Chromadorea</taxon>
        <taxon>Rhabditida</taxon>
        <taxon>Rhabditina</taxon>
        <taxon>Rhabditomorpha</taxon>
        <taxon>Rhabditoidea</taxon>
        <taxon>Rhabditidae</taxon>
        <taxon>Peloderinae</taxon>
        <taxon>Caenorhabditis</taxon>
    </lineage>
</organism>
<name>B6IGC7_CAEBR</name>
<reference evidence="1 2" key="1">
    <citation type="journal article" date="2003" name="PLoS Biol.">
        <title>The genome sequence of Caenorhabditis briggsae: a platform for comparative genomics.</title>
        <authorList>
            <person name="Stein L.D."/>
            <person name="Bao Z."/>
            <person name="Blasiar D."/>
            <person name="Blumenthal T."/>
            <person name="Brent M.R."/>
            <person name="Chen N."/>
            <person name="Chinwalla A."/>
            <person name="Clarke L."/>
            <person name="Clee C."/>
            <person name="Coghlan A."/>
            <person name="Coulson A."/>
            <person name="D'Eustachio P."/>
            <person name="Fitch D.H."/>
            <person name="Fulton L.A."/>
            <person name="Fulton R.E."/>
            <person name="Griffiths-Jones S."/>
            <person name="Harris T.W."/>
            <person name="Hillier L.W."/>
            <person name="Kamath R."/>
            <person name="Kuwabara P.E."/>
            <person name="Mardis E.R."/>
            <person name="Marra M.A."/>
            <person name="Miner T.L."/>
            <person name="Minx P."/>
            <person name="Mullikin J.C."/>
            <person name="Plumb R.W."/>
            <person name="Rogers J."/>
            <person name="Schein J.E."/>
            <person name="Sohrmann M."/>
            <person name="Spieth J."/>
            <person name="Stajich J.E."/>
            <person name="Wei C."/>
            <person name="Willey D."/>
            <person name="Wilson R.K."/>
            <person name="Durbin R."/>
            <person name="Waterston R.H."/>
        </authorList>
    </citation>
    <scope>NUCLEOTIDE SEQUENCE [LARGE SCALE GENOMIC DNA]</scope>
    <source>
        <strain evidence="1 2">AF16</strain>
    </source>
</reference>
<dbReference type="CTD" id="68917835"/>
<keyword evidence="2" id="KW-1185">Reference proteome</keyword>
<dbReference type="GeneID" id="68917835"/>
<dbReference type="RefSeq" id="XP_045098524.1">
    <property type="nucleotide sequence ID" value="XM_045235545.1"/>
</dbReference>
<evidence type="ECO:0000313" key="2">
    <source>
        <dbReference type="Proteomes" id="UP000008549"/>
    </source>
</evidence>
<protein>
    <submittedName>
        <fullName evidence="1">Protein CBG26356</fullName>
    </submittedName>
</protein>
<gene>
    <name evidence="1" type="ORF">CBG26356</name>
    <name evidence="1" type="ORF">CBG_26356</name>
</gene>
<dbReference type="HOGENOM" id="CLU_2514654_0_0_1"/>
<dbReference type="InParanoid" id="B6IGC7"/>
<evidence type="ECO:0000313" key="1">
    <source>
        <dbReference type="EMBL" id="CAR98957.1"/>
    </source>
</evidence>
<sequence length="85" mass="10154">MVGWQLPMIKSKICKIDSVSACVWMRGIPTSKLRIFCCFRFASIITHKTNNWVKRAEIEPFEKHWQIKKRFVQKKNTVRTVESFH</sequence>
<proteinExistence type="predicted"/>